<keyword evidence="5 6" id="KW-0472">Membrane</keyword>
<comment type="subcellular location">
    <subcellularLocation>
        <location evidence="1">Cell membrane</location>
        <topology evidence="1">Multi-pass membrane protein</topology>
    </subcellularLocation>
</comment>
<keyword evidence="2" id="KW-1003">Cell membrane</keyword>
<feature type="transmembrane region" description="Helical" evidence="6">
    <location>
        <begin position="12"/>
        <end position="32"/>
    </location>
</feature>
<gene>
    <name evidence="7" type="primary">ctaG</name>
    <name evidence="7" type="ORF">ACFPYN_01970</name>
</gene>
<dbReference type="InterPro" id="IPR014108">
    <property type="entry name" value="Caa3-assmbl_CtaG"/>
</dbReference>
<evidence type="ECO:0000313" key="8">
    <source>
        <dbReference type="Proteomes" id="UP001596170"/>
    </source>
</evidence>
<protein>
    <submittedName>
        <fullName evidence="7">Cytochrome c oxidase assembly factor CtaG</fullName>
    </submittedName>
</protein>
<dbReference type="Pfam" id="PF09678">
    <property type="entry name" value="Caa3_CtaG"/>
    <property type="match status" value="1"/>
</dbReference>
<evidence type="ECO:0000256" key="3">
    <source>
        <dbReference type="ARBA" id="ARBA00022692"/>
    </source>
</evidence>
<feature type="transmembrane region" description="Helical" evidence="6">
    <location>
        <begin position="150"/>
        <end position="169"/>
    </location>
</feature>
<evidence type="ECO:0000256" key="2">
    <source>
        <dbReference type="ARBA" id="ARBA00022475"/>
    </source>
</evidence>
<name>A0ABW1L243_9BACL</name>
<dbReference type="NCBIfam" id="TIGR02737">
    <property type="entry name" value="caa3_CtaG"/>
    <property type="match status" value="1"/>
</dbReference>
<evidence type="ECO:0000256" key="5">
    <source>
        <dbReference type="ARBA" id="ARBA00023136"/>
    </source>
</evidence>
<feature type="transmembrane region" description="Helical" evidence="6">
    <location>
        <begin position="82"/>
        <end position="102"/>
    </location>
</feature>
<sequence length="304" mass="34482">MPLSIFGFQALWSPVFIISSIFVITLYFFITIKKRHLFQGNEPLSIKEASAFVIAIVLLYVVKGSPADLLGHILFSVHMAQMALLLMLVPPLLIAGIPVWIWKPLIENRFINPMFRFFTKPLLALIVFSGLFSIYHIPLIFDFIKQNEWYHILFTLLLFISSIFLWWPIMNKLQGEHQVHGLSKIGYIIGSAILITPACALIIFANQPMYATYTSGDAWLKAMELCVPSSKLAGLTLSGPELFSSMSTIEDQRLGGVIMKIIQEIIYGVLLAMVFFQWYRSEQENADEITNNALLERQAFAANK</sequence>
<evidence type="ECO:0000256" key="4">
    <source>
        <dbReference type="ARBA" id="ARBA00022989"/>
    </source>
</evidence>
<evidence type="ECO:0000313" key="7">
    <source>
        <dbReference type="EMBL" id="MFC6038210.1"/>
    </source>
</evidence>
<keyword evidence="8" id="KW-1185">Reference proteome</keyword>
<organism evidence="7 8">
    <name type="scientific">Paenisporosarcina macmurdoensis</name>
    <dbReference type="NCBI Taxonomy" id="212659"/>
    <lineage>
        <taxon>Bacteria</taxon>
        <taxon>Bacillati</taxon>
        <taxon>Bacillota</taxon>
        <taxon>Bacilli</taxon>
        <taxon>Bacillales</taxon>
        <taxon>Caryophanaceae</taxon>
        <taxon>Paenisporosarcina</taxon>
    </lineage>
</organism>
<keyword evidence="3 6" id="KW-0812">Transmembrane</keyword>
<comment type="caution">
    <text evidence="7">The sequence shown here is derived from an EMBL/GenBank/DDBJ whole genome shotgun (WGS) entry which is preliminary data.</text>
</comment>
<evidence type="ECO:0000256" key="6">
    <source>
        <dbReference type="SAM" id="Phobius"/>
    </source>
</evidence>
<feature type="transmembrane region" description="Helical" evidence="6">
    <location>
        <begin position="181"/>
        <end position="205"/>
    </location>
</feature>
<dbReference type="Proteomes" id="UP001596170">
    <property type="component" value="Unassembled WGS sequence"/>
</dbReference>
<proteinExistence type="predicted"/>
<dbReference type="InterPro" id="IPR019108">
    <property type="entry name" value="Caa3_assmbl_CtaG-rel"/>
</dbReference>
<feature type="transmembrane region" description="Helical" evidence="6">
    <location>
        <begin position="122"/>
        <end position="144"/>
    </location>
</feature>
<keyword evidence="4 6" id="KW-1133">Transmembrane helix</keyword>
<dbReference type="EMBL" id="JBHSRI010000002">
    <property type="protein sequence ID" value="MFC6038210.1"/>
    <property type="molecule type" value="Genomic_DNA"/>
</dbReference>
<reference evidence="8" key="1">
    <citation type="journal article" date="2019" name="Int. J. Syst. Evol. Microbiol.">
        <title>The Global Catalogue of Microorganisms (GCM) 10K type strain sequencing project: providing services to taxonomists for standard genome sequencing and annotation.</title>
        <authorList>
            <consortium name="The Broad Institute Genomics Platform"/>
            <consortium name="The Broad Institute Genome Sequencing Center for Infectious Disease"/>
            <person name="Wu L."/>
            <person name="Ma J."/>
        </authorList>
    </citation>
    <scope>NUCLEOTIDE SEQUENCE [LARGE SCALE GENOMIC DNA]</scope>
    <source>
        <strain evidence="8">CCUG 54527</strain>
    </source>
</reference>
<accession>A0ABW1L243</accession>
<dbReference type="RefSeq" id="WP_377732220.1">
    <property type="nucleotide sequence ID" value="NZ_JBHSRI010000002.1"/>
</dbReference>
<evidence type="ECO:0000256" key="1">
    <source>
        <dbReference type="ARBA" id="ARBA00004651"/>
    </source>
</evidence>
<feature type="transmembrane region" description="Helical" evidence="6">
    <location>
        <begin position="254"/>
        <end position="276"/>
    </location>
</feature>